<reference evidence="1" key="1">
    <citation type="submission" date="2022-03" db="EMBL/GenBank/DDBJ databases">
        <authorList>
            <person name="Sayadi A."/>
        </authorList>
    </citation>
    <scope>NUCLEOTIDE SEQUENCE</scope>
</reference>
<dbReference type="EMBL" id="CAKOFQ010006664">
    <property type="protein sequence ID" value="CAH1956192.1"/>
    <property type="molecule type" value="Genomic_DNA"/>
</dbReference>
<protein>
    <submittedName>
        <fullName evidence="1">Uncharacterized protein</fullName>
    </submittedName>
</protein>
<evidence type="ECO:0000313" key="2">
    <source>
        <dbReference type="Proteomes" id="UP001152888"/>
    </source>
</evidence>
<name>A0A9P0NRM7_ACAOB</name>
<evidence type="ECO:0000313" key="1">
    <source>
        <dbReference type="EMBL" id="CAH1956192.1"/>
    </source>
</evidence>
<comment type="caution">
    <text evidence="1">The sequence shown here is derived from an EMBL/GenBank/DDBJ whole genome shotgun (WGS) entry which is preliminary data.</text>
</comment>
<organism evidence="1 2">
    <name type="scientific">Acanthoscelides obtectus</name>
    <name type="common">Bean weevil</name>
    <name type="synonym">Bruchus obtectus</name>
    <dbReference type="NCBI Taxonomy" id="200917"/>
    <lineage>
        <taxon>Eukaryota</taxon>
        <taxon>Metazoa</taxon>
        <taxon>Ecdysozoa</taxon>
        <taxon>Arthropoda</taxon>
        <taxon>Hexapoda</taxon>
        <taxon>Insecta</taxon>
        <taxon>Pterygota</taxon>
        <taxon>Neoptera</taxon>
        <taxon>Endopterygota</taxon>
        <taxon>Coleoptera</taxon>
        <taxon>Polyphaga</taxon>
        <taxon>Cucujiformia</taxon>
        <taxon>Chrysomeloidea</taxon>
        <taxon>Chrysomelidae</taxon>
        <taxon>Bruchinae</taxon>
        <taxon>Bruchini</taxon>
        <taxon>Acanthoscelides</taxon>
    </lineage>
</organism>
<dbReference type="AlphaFoldDB" id="A0A9P0NRM7"/>
<keyword evidence="2" id="KW-1185">Reference proteome</keyword>
<proteinExistence type="predicted"/>
<accession>A0A9P0NRM7</accession>
<dbReference type="Proteomes" id="UP001152888">
    <property type="component" value="Unassembled WGS sequence"/>
</dbReference>
<sequence>MYSGFRLPEAPFVDPSVVTPAPAICPIIFFDTPTCVRGINSNEYVFFLALYSCLSMKSRMEYTHLSIISGVTLK</sequence>
<gene>
    <name evidence="1" type="ORF">ACAOBT_LOCUS1443</name>
</gene>